<sequence length="168" mass="18505">MLTVYPKPIQSIFTYMPMTFTLKSIESASTIYGYVRPYTSLVTQQSGNTCKIFSTEEDAQAFLSQFGTAVYGTACYVQWNNVPSGLEFYSKSKVPGLTGYFSKVGDNVLDYNVYVINTKGSKAIATHNRKTVKAVEPFAPEISYKMSKTVETLGKDTALVYITGGGRS</sequence>
<dbReference type="AlphaFoldDB" id="A0A8B0SSP7"/>
<name>A0A8B0SSP7_KLEPN</name>
<keyword evidence="1" id="KW-0614">Plasmid</keyword>
<evidence type="ECO:0000313" key="1">
    <source>
        <dbReference type="EMBL" id="QTX14009.1"/>
    </source>
</evidence>
<dbReference type="EMBL" id="MN956836">
    <property type="protein sequence ID" value="QTX14009.1"/>
    <property type="molecule type" value="Genomic_DNA"/>
</dbReference>
<proteinExistence type="predicted"/>
<organism evidence="1">
    <name type="scientific">Klebsiella pneumoniae</name>
    <dbReference type="NCBI Taxonomy" id="573"/>
    <lineage>
        <taxon>Bacteria</taxon>
        <taxon>Pseudomonadati</taxon>
        <taxon>Pseudomonadota</taxon>
        <taxon>Gammaproteobacteria</taxon>
        <taxon>Enterobacterales</taxon>
        <taxon>Enterobacteriaceae</taxon>
        <taxon>Klebsiella/Raoultella group</taxon>
        <taxon>Klebsiella</taxon>
        <taxon>Klebsiella pneumoniae complex</taxon>
    </lineage>
</organism>
<geneLocation type="plasmid" evidence="1">
    <name>p17-15-vir-like</name>
</geneLocation>
<reference evidence="1" key="1">
    <citation type="submission" date="2020-01" db="EMBL/GenBank/DDBJ databases">
        <authorList>
            <person name="Qin S."/>
        </authorList>
    </citation>
    <scope>NUCLEOTIDE SEQUENCE</scope>
    <source>
        <strain evidence="1">CVir17-16-YZ6g</strain>
        <plasmid evidence="1">p17-15-vir-like</plasmid>
    </source>
</reference>
<protein>
    <submittedName>
        <fullName evidence="1">IncH1 plasmid conjugative transfer protein Orf9</fullName>
    </submittedName>
</protein>
<accession>A0A8B0SSP7</accession>